<dbReference type="Proteomes" id="UP000683557">
    <property type="component" value="Chromosome"/>
</dbReference>
<dbReference type="SMART" id="SM00471">
    <property type="entry name" value="HDc"/>
    <property type="match status" value="1"/>
</dbReference>
<dbReference type="PROSITE" id="PS51832">
    <property type="entry name" value="HD_GYP"/>
    <property type="match status" value="1"/>
</dbReference>
<dbReference type="PANTHER" id="PTHR43155">
    <property type="entry name" value="CYCLIC DI-GMP PHOSPHODIESTERASE PA4108-RELATED"/>
    <property type="match status" value="1"/>
</dbReference>
<dbReference type="InterPro" id="IPR006674">
    <property type="entry name" value="HD_domain"/>
</dbReference>
<feature type="domain" description="HD" evidence="1">
    <location>
        <begin position="64"/>
        <end position="187"/>
    </location>
</feature>
<organism evidence="3 4">
    <name type="scientific">Geomonas oryzisoli</name>
    <dbReference type="NCBI Taxonomy" id="2847992"/>
    <lineage>
        <taxon>Bacteria</taxon>
        <taxon>Pseudomonadati</taxon>
        <taxon>Thermodesulfobacteriota</taxon>
        <taxon>Desulfuromonadia</taxon>
        <taxon>Geobacterales</taxon>
        <taxon>Geobacteraceae</taxon>
        <taxon>Geomonas</taxon>
    </lineage>
</organism>
<name>A0ABX8JBG5_9BACT</name>
<dbReference type="Pfam" id="PF13487">
    <property type="entry name" value="HD_5"/>
    <property type="match status" value="1"/>
</dbReference>
<gene>
    <name evidence="3" type="ORF">KP004_19285</name>
</gene>
<dbReference type="EMBL" id="CP076723">
    <property type="protein sequence ID" value="QWV95785.1"/>
    <property type="molecule type" value="Genomic_DNA"/>
</dbReference>
<dbReference type="PANTHER" id="PTHR43155:SF2">
    <property type="entry name" value="CYCLIC DI-GMP PHOSPHODIESTERASE PA4108"/>
    <property type="match status" value="1"/>
</dbReference>
<dbReference type="PROSITE" id="PS51831">
    <property type="entry name" value="HD"/>
    <property type="match status" value="1"/>
</dbReference>
<dbReference type="InterPro" id="IPR037522">
    <property type="entry name" value="HD_GYP_dom"/>
</dbReference>
<reference evidence="3 4" key="1">
    <citation type="submission" date="2021-06" db="EMBL/GenBank/DDBJ databases">
        <title>Gemonas diversity in paddy soil.</title>
        <authorList>
            <person name="Liu G."/>
        </authorList>
    </citation>
    <scope>NUCLEOTIDE SEQUENCE [LARGE SCALE GENOMIC DNA]</scope>
    <source>
        <strain evidence="3 4">RG10</strain>
    </source>
</reference>
<dbReference type="NCBIfam" id="TIGR00277">
    <property type="entry name" value="HDIG"/>
    <property type="match status" value="1"/>
</dbReference>
<sequence length="230" mass="24512">MDRLSALCLDAVGALRVVFREIGDGMIPAAEPLMERVRALAHAALKDPASLLLLAPTREDDDYTFQHSVGVGVLALALAASLGHDGEQVAECGLAGFLHDIGKSRVDLCILDKPGKLSGDEVLEMQKHPEYGAEIVRGMAGVPASVVEAVLAHHVRFDRTGYPESARTLCLGVPCAVVAVADFYDATTTLRTYQRPMLRDEAVEALRRARGTVLDGSIVEGLLELTDAGV</sequence>
<evidence type="ECO:0000313" key="4">
    <source>
        <dbReference type="Proteomes" id="UP000683557"/>
    </source>
</evidence>
<accession>A0ABX8JBG5</accession>
<dbReference type="CDD" id="cd00077">
    <property type="entry name" value="HDc"/>
    <property type="match status" value="1"/>
</dbReference>
<protein>
    <submittedName>
        <fullName evidence="3">HD domain-containing protein</fullName>
    </submittedName>
</protein>
<evidence type="ECO:0000313" key="3">
    <source>
        <dbReference type="EMBL" id="QWV95785.1"/>
    </source>
</evidence>
<feature type="domain" description="HD-GYP" evidence="2">
    <location>
        <begin position="42"/>
        <end position="230"/>
    </location>
</feature>
<dbReference type="InterPro" id="IPR003607">
    <property type="entry name" value="HD/PDEase_dom"/>
</dbReference>
<keyword evidence="4" id="KW-1185">Reference proteome</keyword>
<proteinExistence type="predicted"/>
<dbReference type="InterPro" id="IPR006675">
    <property type="entry name" value="HDIG_dom"/>
</dbReference>
<evidence type="ECO:0000259" key="1">
    <source>
        <dbReference type="PROSITE" id="PS51831"/>
    </source>
</evidence>
<evidence type="ECO:0000259" key="2">
    <source>
        <dbReference type="PROSITE" id="PS51832"/>
    </source>
</evidence>